<feature type="domain" description="Bacterial transcriptional activator" evidence="1">
    <location>
        <begin position="899"/>
        <end position="1015"/>
    </location>
</feature>
<evidence type="ECO:0000313" key="2">
    <source>
        <dbReference type="EMBL" id="MFB9991629.1"/>
    </source>
</evidence>
<evidence type="ECO:0000259" key="1">
    <source>
        <dbReference type="SMART" id="SM01043"/>
    </source>
</evidence>
<dbReference type="SUPFAM" id="SSF52540">
    <property type="entry name" value="P-loop containing nucleoside triphosphate hydrolases"/>
    <property type="match status" value="1"/>
</dbReference>
<dbReference type="SUPFAM" id="SSF48452">
    <property type="entry name" value="TPR-like"/>
    <property type="match status" value="1"/>
</dbReference>
<dbReference type="RefSeq" id="WP_380007003.1">
    <property type="nucleotide sequence ID" value="NZ_JBHLYR010000021.1"/>
</dbReference>
<reference evidence="2 3" key="1">
    <citation type="submission" date="2024-09" db="EMBL/GenBank/DDBJ databases">
        <authorList>
            <person name="Sun Q."/>
            <person name="Mori K."/>
        </authorList>
    </citation>
    <scope>NUCLEOTIDE SEQUENCE [LARGE SCALE GENOMIC DNA]</scope>
    <source>
        <strain evidence="2 3">JCM 13503</strain>
    </source>
</reference>
<keyword evidence="3" id="KW-1185">Reference proteome</keyword>
<dbReference type="InterPro" id="IPR011990">
    <property type="entry name" value="TPR-like_helical_dom_sf"/>
</dbReference>
<comment type="caution">
    <text evidence="2">The sequence shown here is derived from an EMBL/GenBank/DDBJ whole genome shotgun (WGS) entry which is preliminary data.</text>
</comment>
<dbReference type="InterPro" id="IPR005158">
    <property type="entry name" value="BTAD"/>
</dbReference>
<gene>
    <name evidence="2" type="ORF">ACFFLM_06575</name>
</gene>
<dbReference type="Proteomes" id="UP001589733">
    <property type="component" value="Unassembled WGS sequence"/>
</dbReference>
<name>A0ABV6AVU5_9DEIO</name>
<dbReference type="InterPro" id="IPR049945">
    <property type="entry name" value="AAA_22"/>
</dbReference>
<dbReference type="SMART" id="SM01043">
    <property type="entry name" value="BTAD"/>
    <property type="match status" value="1"/>
</dbReference>
<evidence type="ECO:0000313" key="3">
    <source>
        <dbReference type="Proteomes" id="UP001589733"/>
    </source>
</evidence>
<organism evidence="2 3">
    <name type="scientific">Deinococcus oregonensis</name>
    <dbReference type="NCBI Taxonomy" id="1805970"/>
    <lineage>
        <taxon>Bacteria</taxon>
        <taxon>Thermotogati</taxon>
        <taxon>Deinococcota</taxon>
        <taxon>Deinococci</taxon>
        <taxon>Deinococcales</taxon>
        <taxon>Deinococcaceae</taxon>
        <taxon>Deinococcus</taxon>
    </lineage>
</organism>
<dbReference type="Pfam" id="PF13401">
    <property type="entry name" value="AAA_22"/>
    <property type="match status" value="1"/>
</dbReference>
<dbReference type="PANTHER" id="PTHR35807">
    <property type="entry name" value="TRANSCRIPTIONAL REGULATOR REDD-RELATED"/>
    <property type="match status" value="1"/>
</dbReference>
<dbReference type="InterPro" id="IPR027417">
    <property type="entry name" value="P-loop_NTPase"/>
</dbReference>
<dbReference type="Gene3D" id="3.40.50.300">
    <property type="entry name" value="P-loop containing nucleotide triphosphate hydrolases"/>
    <property type="match status" value="1"/>
</dbReference>
<accession>A0ABV6AVU5</accession>
<dbReference type="Gene3D" id="1.25.40.10">
    <property type="entry name" value="Tetratricopeptide repeat domain"/>
    <property type="match status" value="2"/>
</dbReference>
<dbReference type="InterPro" id="IPR036388">
    <property type="entry name" value="WH-like_DNA-bd_sf"/>
</dbReference>
<dbReference type="EMBL" id="JBHLYR010000021">
    <property type="protein sequence ID" value="MFB9991629.1"/>
    <property type="molecule type" value="Genomic_DNA"/>
</dbReference>
<sequence>MKYRSGVQLLSYWAPCHVVLAAQSESGKLPLEVSIPMTVNPGLHPTTPFAPPQPLGTEVRRAALLDQLGRERWPLTVLAAPAGYGKTTLLAQLSRERAHSGDPVVWVTLQAADAAPETVVATLLAAAGAALPALDLNGARQALTEHNPHAAAEHLAHVLAEGSTQPVVVLDQADRLGSDALRILASIFSVRGPEVFIALYHHGPLSLAERVARSEARLLGAAELAFSPGESRALLGSLYRGDPLQAHRRVDGWPLGLGLLALNPSAELGIGELVDAQLSKQSSVWQDALAEAGVLEMWTEKQLDRLGVSLPSGGLSTALRLGLPVVAYGEGMLRPHTLLREALDRRLRERPARYQALHARAAVWAERRGDGLDALVHFVRANQLEAALTLARTLAPAFERRAEYNVLRQMLEGFEEDQLPPELLGLLGTALMETGEVKRGRALLDSLLARDLADCRTLVMLSDLARRDGLRERAWRLVAQAQACSTDEFGAVLALRHRGTLLWEERRTEEAHQAAQEAVIRAEQAGDPIALAYALGLLALCHFAVGQAAEAEALTRRSLGLLDSIGLPWRTMTVRNNLATLMAMRGDTDGAQHVLAPALQHARDVSSKHQPMLSITQADIAFAQADFAAAAAAYWAALESAEVWGYPPSSVARCWTQLSEARRRTSDLEGAALALDRGRLMGRSGLLPYVNGEIALQDGLVAWNAQQWTEAENHLTAALQGEPEVALRARLYLADLQRRAGTLRAADLQPVSALLTQLGGSGLLRIDAQPLAALWNTLVQRGWWSGAPHAQMRIASTGQHLTMRTFGRLTVLLDGVPLRFPFSKCVELLVWLALYGPARRATIVDALWGGSRSASHHEYFRVMVRRLRAALATQGQLDFNPVPYEQGVYALSGALNLELDVHQLIQGRESDDPAELKAGLQVYTGMFLDGLEGEWIEELRQQTLEGAVDTALRLAQRLSHSEPTEALRAYQQAVTLNPHGEQAHLLLIEHLRTQGDGVRLIAAEHAFRSRFQGWEPER</sequence>
<proteinExistence type="predicted"/>
<dbReference type="Gene3D" id="1.10.10.10">
    <property type="entry name" value="Winged helix-like DNA-binding domain superfamily/Winged helix DNA-binding domain"/>
    <property type="match status" value="1"/>
</dbReference>
<protein>
    <submittedName>
        <fullName evidence="2">AAA family ATPase</fullName>
    </submittedName>
</protein>
<dbReference type="InterPro" id="IPR051677">
    <property type="entry name" value="AfsR-DnrI-RedD_regulator"/>
</dbReference>